<dbReference type="GO" id="GO:0022625">
    <property type="term" value="C:cytosolic large ribosomal subunit"/>
    <property type="evidence" value="ECO:0007669"/>
    <property type="project" value="TreeGrafter"/>
</dbReference>
<dbReference type="PANTHER" id="PTHR33343">
    <property type="entry name" value="54S RIBOSOMAL PROTEIN BL35M"/>
    <property type="match status" value="1"/>
</dbReference>
<feature type="region of interest" description="Disordered" evidence="7">
    <location>
        <begin position="29"/>
        <end position="50"/>
    </location>
</feature>
<dbReference type="Pfam" id="PF01632">
    <property type="entry name" value="Ribosomal_L35p"/>
    <property type="match status" value="1"/>
</dbReference>
<gene>
    <name evidence="5" type="primary">rpmI</name>
    <name evidence="8" type="ORF">A2290_01315</name>
</gene>
<evidence type="ECO:0000256" key="1">
    <source>
        <dbReference type="ARBA" id="ARBA00006598"/>
    </source>
</evidence>
<dbReference type="Gene3D" id="4.10.410.60">
    <property type="match status" value="1"/>
</dbReference>
<dbReference type="InterPro" id="IPR018265">
    <property type="entry name" value="Ribosomal_bL35_CS"/>
</dbReference>
<dbReference type="PROSITE" id="PS00936">
    <property type="entry name" value="RIBOSOMAL_L35"/>
    <property type="match status" value="1"/>
</dbReference>
<proteinExistence type="inferred from homology"/>
<dbReference type="GO" id="GO:0006412">
    <property type="term" value="P:translation"/>
    <property type="evidence" value="ECO:0007669"/>
    <property type="project" value="UniProtKB-UniRule"/>
</dbReference>
<dbReference type="HAMAP" id="MF_00514">
    <property type="entry name" value="Ribosomal_bL35"/>
    <property type="match status" value="1"/>
</dbReference>
<dbReference type="GO" id="GO:0003735">
    <property type="term" value="F:structural constituent of ribosome"/>
    <property type="evidence" value="ECO:0007669"/>
    <property type="project" value="InterPro"/>
</dbReference>
<name>A0A1F4S2N0_UNCSA</name>
<evidence type="ECO:0000256" key="3">
    <source>
        <dbReference type="ARBA" id="ARBA00023274"/>
    </source>
</evidence>
<accession>A0A1F4S2N0</accession>
<comment type="caution">
    <text evidence="8">The sequence shown here is derived from an EMBL/GenBank/DDBJ whole genome shotgun (WGS) entry which is preliminary data.</text>
</comment>
<evidence type="ECO:0000256" key="5">
    <source>
        <dbReference type="HAMAP-Rule" id="MF_00514"/>
    </source>
</evidence>
<evidence type="ECO:0000313" key="8">
    <source>
        <dbReference type="EMBL" id="OGC14670.1"/>
    </source>
</evidence>
<dbReference type="PRINTS" id="PR00064">
    <property type="entry name" value="RIBOSOMALL35"/>
</dbReference>
<dbReference type="InterPro" id="IPR001706">
    <property type="entry name" value="Ribosomal_bL35"/>
</dbReference>
<dbReference type="EMBL" id="MEUA01000033">
    <property type="protein sequence ID" value="OGC14670.1"/>
    <property type="molecule type" value="Genomic_DNA"/>
</dbReference>
<keyword evidence="3 5" id="KW-0687">Ribonucleoprotein</keyword>
<dbReference type="Proteomes" id="UP000177905">
    <property type="component" value="Unassembled WGS sequence"/>
</dbReference>
<keyword evidence="2 5" id="KW-0689">Ribosomal protein</keyword>
<organism evidence="8 9">
    <name type="scientific">candidate division WOR-1 bacterium RIFOXYB2_FULL_36_35</name>
    <dbReference type="NCBI Taxonomy" id="1802578"/>
    <lineage>
        <taxon>Bacteria</taxon>
        <taxon>Bacillati</taxon>
        <taxon>Saganbacteria</taxon>
    </lineage>
</organism>
<evidence type="ECO:0000313" key="9">
    <source>
        <dbReference type="Proteomes" id="UP000177905"/>
    </source>
</evidence>
<dbReference type="AlphaFoldDB" id="A0A1F4S2N0"/>
<dbReference type="FunFam" id="4.10.410.60:FF:000001">
    <property type="entry name" value="50S ribosomal protein L35"/>
    <property type="match status" value="1"/>
</dbReference>
<dbReference type="InterPro" id="IPR037229">
    <property type="entry name" value="Ribosomal_bL35_sf"/>
</dbReference>
<dbReference type="InterPro" id="IPR021137">
    <property type="entry name" value="Ribosomal_bL35-like"/>
</dbReference>
<evidence type="ECO:0000256" key="2">
    <source>
        <dbReference type="ARBA" id="ARBA00022980"/>
    </source>
</evidence>
<reference evidence="8 9" key="1">
    <citation type="journal article" date="2016" name="Nat. Commun.">
        <title>Thousands of microbial genomes shed light on interconnected biogeochemical processes in an aquifer system.</title>
        <authorList>
            <person name="Anantharaman K."/>
            <person name="Brown C.T."/>
            <person name="Hug L.A."/>
            <person name="Sharon I."/>
            <person name="Castelle C.J."/>
            <person name="Probst A.J."/>
            <person name="Thomas B.C."/>
            <person name="Singh A."/>
            <person name="Wilkins M.J."/>
            <person name="Karaoz U."/>
            <person name="Brodie E.L."/>
            <person name="Williams K.H."/>
            <person name="Hubbard S.S."/>
            <person name="Banfield J.F."/>
        </authorList>
    </citation>
    <scope>NUCLEOTIDE SEQUENCE [LARGE SCALE GENOMIC DNA]</scope>
</reference>
<dbReference type="NCBIfam" id="TIGR00001">
    <property type="entry name" value="rpmI_bact"/>
    <property type="match status" value="1"/>
</dbReference>
<comment type="similarity">
    <text evidence="1 5 6">Belongs to the bacterial ribosomal protein bL35 family.</text>
</comment>
<dbReference type="SUPFAM" id="SSF143034">
    <property type="entry name" value="L35p-like"/>
    <property type="match status" value="1"/>
</dbReference>
<evidence type="ECO:0000256" key="6">
    <source>
        <dbReference type="RuleBase" id="RU000568"/>
    </source>
</evidence>
<evidence type="ECO:0000256" key="4">
    <source>
        <dbReference type="ARBA" id="ARBA00071664"/>
    </source>
</evidence>
<evidence type="ECO:0000256" key="7">
    <source>
        <dbReference type="SAM" id="MobiDB-lite"/>
    </source>
</evidence>
<sequence>MPKRKTRKAAVKRFKITATGKVMRRGAKTRHLLEGRSPAQKRRYKRDREISKTDYERIKVMIPYGKS</sequence>
<dbReference type="PANTHER" id="PTHR33343:SF1">
    <property type="entry name" value="LARGE RIBOSOMAL SUBUNIT PROTEIN BL35M"/>
    <property type="match status" value="1"/>
</dbReference>
<protein>
    <recommendedName>
        <fullName evidence="4 5">Large ribosomal subunit protein bL35</fullName>
    </recommendedName>
</protein>